<comment type="caution">
    <text evidence="2">The sequence shown here is derived from an EMBL/GenBank/DDBJ whole genome shotgun (WGS) entry which is preliminary data.</text>
</comment>
<name>A0ABP5RNV7_9ACTN</name>
<dbReference type="PANTHER" id="PTHR43792:SF1">
    <property type="entry name" value="N-ACETYLTRANSFERASE DOMAIN-CONTAINING PROTEIN"/>
    <property type="match status" value="1"/>
</dbReference>
<reference evidence="3" key="1">
    <citation type="journal article" date="2019" name="Int. J. Syst. Evol. Microbiol.">
        <title>The Global Catalogue of Microorganisms (GCM) 10K type strain sequencing project: providing services to taxonomists for standard genome sequencing and annotation.</title>
        <authorList>
            <consortium name="The Broad Institute Genomics Platform"/>
            <consortium name="The Broad Institute Genome Sequencing Center for Infectious Disease"/>
            <person name="Wu L."/>
            <person name="Ma J."/>
        </authorList>
    </citation>
    <scope>NUCLEOTIDE SEQUENCE [LARGE SCALE GENOMIC DNA]</scope>
    <source>
        <strain evidence="3">JCM 7356</strain>
    </source>
</reference>
<evidence type="ECO:0000259" key="1">
    <source>
        <dbReference type="PROSITE" id="PS51186"/>
    </source>
</evidence>
<feature type="domain" description="N-acetyltransferase" evidence="1">
    <location>
        <begin position="120"/>
        <end position="279"/>
    </location>
</feature>
<dbReference type="InterPro" id="IPR016181">
    <property type="entry name" value="Acyl_CoA_acyltransferase"/>
</dbReference>
<dbReference type="SUPFAM" id="SSF101386">
    <property type="entry name" value="all-alpha NTP pyrophosphatases"/>
    <property type="match status" value="1"/>
</dbReference>
<dbReference type="Gene3D" id="1.10.287.1080">
    <property type="entry name" value="MazG-like"/>
    <property type="match status" value="1"/>
</dbReference>
<dbReference type="PANTHER" id="PTHR43792">
    <property type="entry name" value="GNAT FAMILY, PUTATIVE (AFU_ORTHOLOGUE AFUA_3G00765)-RELATED-RELATED"/>
    <property type="match status" value="1"/>
</dbReference>
<protein>
    <recommendedName>
        <fullName evidence="1">N-acetyltransferase domain-containing protein</fullName>
    </recommendedName>
</protein>
<dbReference type="InterPro" id="IPR044548">
    <property type="entry name" value="AF0060_NTP-PPase_MazG-like"/>
</dbReference>
<dbReference type="InterPro" id="IPR051531">
    <property type="entry name" value="N-acetyltransferase"/>
</dbReference>
<dbReference type="SUPFAM" id="SSF55729">
    <property type="entry name" value="Acyl-CoA N-acyltransferases (Nat)"/>
    <property type="match status" value="1"/>
</dbReference>
<dbReference type="Proteomes" id="UP001500305">
    <property type="component" value="Unassembled WGS sequence"/>
</dbReference>
<proteinExistence type="predicted"/>
<dbReference type="PROSITE" id="PS51186">
    <property type="entry name" value="GNAT"/>
    <property type="match status" value="1"/>
</dbReference>
<keyword evidence="3" id="KW-1185">Reference proteome</keyword>
<dbReference type="CDD" id="cd11533">
    <property type="entry name" value="NTP-PPase_Af0060_like"/>
    <property type="match status" value="1"/>
</dbReference>
<evidence type="ECO:0000313" key="2">
    <source>
        <dbReference type="EMBL" id="GAA2264673.1"/>
    </source>
</evidence>
<sequence length="282" mass="30648">MDSSTWDAVDRLVGWLDGESRLSAGDERLLRILKLSEEVGEVGQAVIGATGQNPRKGVTHSWEDVQHEICDVVLAALVALRTLTPEAREVFAERMAHVEARSLAARSPVPGLDVPPTGRLDLLPLRVEHAEEMAEVLGDPRLHTFIGGEPYGPQALRARYQRMTAGSPEPGELWLNWVLRLREEGRLVGTVQATVSGSTAELAWVIGTPWQGRGYATEAARALLDRLVGQPFAPAVPLTAVVAHIHPDHHASAAVATALGLRPAGRRDDGELRWQLDLAQVR</sequence>
<gene>
    <name evidence="2" type="ORF">GCM10010430_56710</name>
</gene>
<accession>A0ABP5RNV7</accession>
<dbReference type="Pfam" id="PF13302">
    <property type="entry name" value="Acetyltransf_3"/>
    <property type="match status" value="1"/>
</dbReference>
<dbReference type="EMBL" id="BAAATR010000031">
    <property type="protein sequence ID" value="GAA2264673.1"/>
    <property type="molecule type" value="Genomic_DNA"/>
</dbReference>
<organism evidence="2 3">
    <name type="scientific">Kitasatospora cystarginea</name>
    <dbReference type="NCBI Taxonomy" id="58350"/>
    <lineage>
        <taxon>Bacteria</taxon>
        <taxon>Bacillati</taxon>
        <taxon>Actinomycetota</taxon>
        <taxon>Actinomycetes</taxon>
        <taxon>Kitasatosporales</taxon>
        <taxon>Streptomycetaceae</taxon>
        <taxon>Kitasatospora</taxon>
    </lineage>
</organism>
<dbReference type="InterPro" id="IPR000182">
    <property type="entry name" value="GNAT_dom"/>
</dbReference>
<dbReference type="Gene3D" id="3.40.630.30">
    <property type="match status" value="1"/>
</dbReference>
<evidence type="ECO:0000313" key="3">
    <source>
        <dbReference type="Proteomes" id="UP001500305"/>
    </source>
</evidence>
<dbReference type="RefSeq" id="WP_425557799.1">
    <property type="nucleotide sequence ID" value="NZ_BAAATR010000031.1"/>
</dbReference>